<dbReference type="PROSITE" id="PS51186">
    <property type="entry name" value="GNAT"/>
    <property type="match status" value="1"/>
</dbReference>
<keyword evidence="3" id="KW-1185">Reference proteome</keyword>
<organism evidence="2 3">
    <name type="scientific">Sphingomonas hankookensis</name>
    <dbReference type="NCBI Taxonomy" id="563996"/>
    <lineage>
        <taxon>Bacteria</taxon>
        <taxon>Pseudomonadati</taxon>
        <taxon>Pseudomonadota</taxon>
        <taxon>Alphaproteobacteria</taxon>
        <taxon>Sphingomonadales</taxon>
        <taxon>Sphingomonadaceae</taxon>
        <taxon>Sphingomonas</taxon>
    </lineage>
</organism>
<dbReference type="InterPro" id="IPR016181">
    <property type="entry name" value="Acyl_CoA_acyltransferase"/>
</dbReference>
<evidence type="ECO:0000313" key="2">
    <source>
        <dbReference type="EMBL" id="KZE18771.1"/>
    </source>
</evidence>
<dbReference type="Proteomes" id="UP000076609">
    <property type="component" value="Unassembled WGS sequence"/>
</dbReference>
<feature type="domain" description="N-acetyltransferase" evidence="1">
    <location>
        <begin position="2"/>
        <end position="146"/>
    </location>
</feature>
<name>A0ABR5YGT5_9SPHN</name>
<dbReference type="Gene3D" id="3.40.630.30">
    <property type="match status" value="1"/>
</dbReference>
<dbReference type="SUPFAM" id="SSF55729">
    <property type="entry name" value="Acyl-CoA N-acyltransferases (Nat)"/>
    <property type="match status" value="1"/>
</dbReference>
<accession>A0ABR5YGT5</accession>
<sequence length="165" mass="17449">MPDLLPLASVPAADVEALLDAAFGPDRHGRTAYRVREGLSPIGHLSFAKVEDGRLVGAIQCWPVQLEGDDGDVLPLTMVGPVAVAPDRQGTGIGHDLMQRAIAAAGDDAPLMLVGDAPYYARFGFTVERTGGWRMPGPYDPARVLARGDVPLRNGMLAPRLSLVA</sequence>
<dbReference type="EMBL" id="LQQO01000001">
    <property type="protein sequence ID" value="KZE18771.1"/>
    <property type="molecule type" value="Genomic_DNA"/>
</dbReference>
<evidence type="ECO:0000313" key="3">
    <source>
        <dbReference type="Proteomes" id="UP000076609"/>
    </source>
</evidence>
<dbReference type="Pfam" id="PF13508">
    <property type="entry name" value="Acetyltransf_7"/>
    <property type="match status" value="1"/>
</dbReference>
<gene>
    <name evidence="2" type="ORF">AVT10_01640</name>
</gene>
<dbReference type="CDD" id="cd04301">
    <property type="entry name" value="NAT_SF"/>
    <property type="match status" value="1"/>
</dbReference>
<comment type="caution">
    <text evidence="2">The sequence shown here is derived from an EMBL/GenBank/DDBJ whole genome shotgun (WGS) entry which is preliminary data.</text>
</comment>
<protein>
    <recommendedName>
        <fullName evidence="1">N-acetyltransferase domain-containing protein</fullName>
    </recommendedName>
</protein>
<proteinExistence type="predicted"/>
<reference evidence="3" key="1">
    <citation type="submission" date="2016-01" db="EMBL/GenBank/DDBJ databases">
        <title>Draft genome of Chromobacterium sp. F49.</title>
        <authorList>
            <person name="Hong K.W."/>
        </authorList>
    </citation>
    <scope>NUCLEOTIDE SEQUENCE [LARGE SCALE GENOMIC DNA]</scope>
    <source>
        <strain evidence="3">CN3</strain>
    </source>
</reference>
<evidence type="ECO:0000259" key="1">
    <source>
        <dbReference type="PROSITE" id="PS51186"/>
    </source>
</evidence>
<dbReference type="RefSeq" id="WP_066687458.1">
    <property type="nucleotide sequence ID" value="NZ_CP117025.1"/>
</dbReference>
<dbReference type="InterPro" id="IPR000182">
    <property type="entry name" value="GNAT_dom"/>
</dbReference>